<dbReference type="Proteomes" id="UP000002703">
    <property type="component" value="Plasmid C"/>
</dbReference>
<reference evidence="2" key="1">
    <citation type="submission" date="2005-09" db="EMBL/GenBank/DDBJ databases">
        <title>Complete sequence of plasmid C of Rhodobacter sphaeroides 2.4.1.</title>
        <authorList>
            <person name="Copeland A."/>
            <person name="Lucas S."/>
            <person name="Lapidus A."/>
            <person name="Barry K."/>
            <person name="Detter J.C."/>
            <person name="Glavina T."/>
            <person name="Hammon N."/>
            <person name="Israni S."/>
            <person name="Pitluck S."/>
            <person name="Richardson P."/>
            <person name="Mackenzie C."/>
            <person name="Choudhary M."/>
            <person name="Larimer F."/>
            <person name="Hauser L.J."/>
            <person name="Land M."/>
            <person name="Donohue T.J."/>
            <person name="Kaplan S."/>
        </authorList>
    </citation>
    <scope>NUCLEOTIDE SEQUENCE [LARGE SCALE GENOMIC DNA]</scope>
    <source>
        <strain evidence="2">ATCC 17023 / DSM 158 / JCM 6121 / CCUG 31486 / LMG 2827 / NBRC 12203 / NCIMB 8253 / ATH 2.4.1.</strain>
        <plasmid evidence="2">pRS241c</plasmid>
    </source>
</reference>
<proteinExistence type="predicted"/>
<evidence type="ECO:0000313" key="1">
    <source>
        <dbReference type="EMBL" id="AGY32491.1"/>
    </source>
</evidence>
<accession>U5NMX6</accession>
<keyword evidence="1" id="KW-0614">Plasmid</keyword>
<evidence type="ECO:0000313" key="2">
    <source>
        <dbReference type="Proteomes" id="UP000002703"/>
    </source>
</evidence>
<gene>
    <name evidence="1" type="ORF">RSP_7662</name>
</gene>
<geneLocation type="plasmid" evidence="2">
    <name>pRS241c</name>
</geneLocation>
<protein>
    <submittedName>
        <fullName evidence="1">Uncharacterized protein</fullName>
    </submittedName>
</protein>
<dbReference type="EMBL" id="CP000146">
    <property type="protein sequence ID" value="AGY32491.1"/>
    <property type="molecule type" value="Genomic_DNA"/>
</dbReference>
<dbReference type="EnsemblBacteria" id="AGY32491">
    <property type="protein sequence ID" value="AGY32491"/>
    <property type="gene ID" value="RSP_7662"/>
</dbReference>
<dbReference type="KEGG" id="rsp:RSP_7662"/>
<name>U5NMX6_CERS4</name>
<dbReference type="AlphaFoldDB" id="U5NMX6"/>
<keyword evidence="2" id="KW-1185">Reference proteome</keyword>
<organism evidence="1 2">
    <name type="scientific">Cereibacter sphaeroides (strain ATCC 17023 / DSM 158 / JCM 6121 / CCUG 31486 / LMG 2827 / NBRC 12203 / NCIMB 8253 / ATH 2.4.1.)</name>
    <name type="common">Rhodobacter sphaeroides</name>
    <dbReference type="NCBI Taxonomy" id="272943"/>
    <lineage>
        <taxon>Bacteria</taxon>
        <taxon>Pseudomonadati</taxon>
        <taxon>Pseudomonadota</taxon>
        <taxon>Alphaproteobacteria</taxon>
        <taxon>Rhodobacterales</taxon>
        <taxon>Paracoccaceae</taxon>
        <taxon>Cereibacter</taxon>
    </lineage>
</organism>
<sequence>MRSSRRKIRFPYIGGRKADGCNPVRLAGHPKIIGRRFCALLDSSCRCEPPRIRQPHGMVNSHGPGFLSGAIAGHPAGSEQSDRGDRMLTMDPDVACIPAVTVEAPEGSGVTSLLDFVSRSIPSSGEGQDVPPWLAEHGQLAVARARRILLHGRGLEWESPSFARYVLCRMPVPGRLALKWFHDRPVERAEYLALHPSGCTALSVLAASGLLTRVDRELEEDMRQGFRDEVLVILGKIVRKYRDEAQG</sequence>